<dbReference type="OrthoDB" id="2004552at2759"/>
<evidence type="ECO:0000313" key="2">
    <source>
        <dbReference type="EMBL" id="KAI5078101.1"/>
    </source>
</evidence>
<feature type="region of interest" description="Disordered" evidence="1">
    <location>
        <begin position="1"/>
        <end position="22"/>
    </location>
</feature>
<dbReference type="AlphaFoldDB" id="A0A9D4ZLZ4"/>
<dbReference type="Proteomes" id="UP000886520">
    <property type="component" value="Chromosome 7"/>
</dbReference>
<reference evidence="2" key="1">
    <citation type="submission" date="2021-01" db="EMBL/GenBank/DDBJ databases">
        <title>Adiantum capillus-veneris genome.</title>
        <authorList>
            <person name="Fang Y."/>
            <person name="Liao Q."/>
        </authorList>
    </citation>
    <scope>NUCLEOTIDE SEQUENCE</scope>
    <source>
        <strain evidence="2">H3</strain>
        <tissue evidence="2">Leaf</tissue>
    </source>
</reference>
<dbReference type="EMBL" id="JABFUD020000007">
    <property type="protein sequence ID" value="KAI5078101.1"/>
    <property type="molecule type" value="Genomic_DNA"/>
</dbReference>
<comment type="caution">
    <text evidence="2">The sequence shown here is derived from an EMBL/GenBank/DDBJ whole genome shotgun (WGS) entry which is preliminary data.</text>
</comment>
<name>A0A9D4ZLZ4_ADICA</name>
<keyword evidence="3" id="KW-1185">Reference proteome</keyword>
<gene>
    <name evidence="2" type="ORF">GOP47_0007925</name>
</gene>
<protein>
    <submittedName>
        <fullName evidence="2">Uncharacterized protein</fullName>
    </submittedName>
</protein>
<organism evidence="2 3">
    <name type="scientific">Adiantum capillus-veneris</name>
    <name type="common">Maidenhair fern</name>
    <dbReference type="NCBI Taxonomy" id="13818"/>
    <lineage>
        <taxon>Eukaryota</taxon>
        <taxon>Viridiplantae</taxon>
        <taxon>Streptophyta</taxon>
        <taxon>Embryophyta</taxon>
        <taxon>Tracheophyta</taxon>
        <taxon>Polypodiopsida</taxon>
        <taxon>Polypodiidae</taxon>
        <taxon>Polypodiales</taxon>
        <taxon>Pteridineae</taxon>
        <taxon>Pteridaceae</taxon>
        <taxon>Vittarioideae</taxon>
        <taxon>Adiantum</taxon>
    </lineage>
</organism>
<evidence type="ECO:0000313" key="3">
    <source>
        <dbReference type="Proteomes" id="UP000886520"/>
    </source>
</evidence>
<sequence>MKVLPSSVSLKRKHTSLKQESPLEQARRSWEAIRQLDCKALLDAGKMSNLPFPGIWVSNAWDRLPQDAQIVGVPDVKHVCDSWDYTDPGEGVMLIGSKGVGKSVRLRIFACIQYATLPKESRLLCVWNANAPVLNSMKRALLFTYAEEQDLVNEIEAIESLEGLGSFISRREIYAKETFSMLVDSAQTTDILTWAGEPQRDAEERQQRWQTLNDFLEGHRTIWGLSPKAYTAEAHLPHNVTRILIDEGFDEQTMQTFMNNSLLGSVLKSHPDRNHDINYYAGSYPWLLDRLDGWCWWCAWQKEEEISKMSSAHVRSTMSQKAAVALLGDPDLWDTVLWSLEQDMYVKAIHDDLQNLKVTQLCHSWEEMARLDSRYVLDVKSGMYCSLYIQHMYIDAVREHEQTLMKSQYGSWIGYCRYLLEHNALNWAEVGWACERLCTDVISKTGIKISKDLIIGRLPTQYFSRIPKIPDLCNGAGIIFIPKKFNFGSVDAVIIYQDTAGQLHFFGLQFTTSEKRHKHSEDEFMSVGAAEEWIPSVLQSSRDGIWKLHFVFVCLTSKGAQPKPERICKLRGNASYGVLSHTLHVASFHDVLDVNAEVCGMLMEIAGRREKEYADHAVAPPFPPLPSTTAWPLKLSEDQLKQLKVKQLRAIAADGGFNGTYRTRDLLVEAMKSQGLLLVE</sequence>
<evidence type="ECO:0000256" key="1">
    <source>
        <dbReference type="SAM" id="MobiDB-lite"/>
    </source>
</evidence>
<accession>A0A9D4ZLZ4</accession>
<proteinExistence type="predicted"/>